<evidence type="ECO:0000256" key="8">
    <source>
        <dbReference type="RuleBase" id="RU003679"/>
    </source>
</evidence>
<organism evidence="10 11">
    <name type="scientific">Achaetomium macrosporum</name>
    <dbReference type="NCBI Taxonomy" id="79813"/>
    <lineage>
        <taxon>Eukaryota</taxon>
        <taxon>Fungi</taxon>
        <taxon>Dikarya</taxon>
        <taxon>Ascomycota</taxon>
        <taxon>Pezizomycotina</taxon>
        <taxon>Sordariomycetes</taxon>
        <taxon>Sordariomycetidae</taxon>
        <taxon>Sordariales</taxon>
        <taxon>Chaetomiaceae</taxon>
        <taxon>Achaetomium</taxon>
    </lineage>
</organism>
<evidence type="ECO:0000259" key="9">
    <source>
        <dbReference type="SMART" id="SM01029"/>
    </source>
</evidence>
<dbReference type="InterPro" id="IPR031330">
    <property type="entry name" value="Gly_Hdrlase_35_cat"/>
</dbReference>
<proteinExistence type="inferred from homology"/>
<keyword evidence="4" id="KW-0732">Signal</keyword>
<evidence type="ECO:0000256" key="4">
    <source>
        <dbReference type="ARBA" id="ARBA00022729"/>
    </source>
</evidence>
<comment type="caution">
    <text evidence="10">The sequence shown here is derived from an EMBL/GenBank/DDBJ whole genome shotgun (WGS) entry which is preliminary data.</text>
</comment>
<dbReference type="InterPro" id="IPR025972">
    <property type="entry name" value="BetaGal_dom3"/>
</dbReference>
<reference evidence="10" key="1">
    <citation type="journal article" date="2023" name="Mol. Phylogenet. Evol.">
        <title>Genome-scale phylogeny and comparative genomics of the fungal order Sordariales.</title>
        <authorList>
            <person name="Hensen N."/>
            <person name="Bonometti L."/>
            <person name="Westerberg I."/>
            <person name="Brannstrom I.O."/>
            <person name="Guillou S."/>
            <person name="Cros-Aarteil S."/>
            <person name="Calhoun S."/>
            <person name="Haridas S."/>
            <person name="Kuo A."/>
            <person name="Mondo S."/>
            <person name="Pangilinan J."/>
            <person name="Riley R."/>
            <person name="LaButti K."/>
            <person name="Andreopoulos B."/>
            <person name="Lipzen A."/>
            <person name="Chen C."/>
            <person name="Yan M."/>
            <person name="Daum C."/>
            <person name="Ng V."/>
            <person name="Clum A."/>
            <person name="Steindorff A."/>
            <person name="Ohm R.A."/>
            <person name="Martin F."/>
            <person name="Silar P."/>
            <person name="Natvig D.O."/>
            <person name="Lalanne C."/>
            <person name="Gautier V."/>
            <person name="Ament-Velasquez S.L."/>
            <person name="Kruys A."/>
            <person name="Hutchinson M.I."/>
            <person name="Powell A.J."/>
            <person name="Barry K."/>
            <person name="Miller A.N."/>
            <person name="Grigoriev I.V."/>
            <person name="Debuchy R."/>
            <person name="Gladieux P."/>
            <person name="Hiltunen Thoren M."/>
            <person name="Johannesson H."/>
        </authorList>
    </citation>
    <scope>NUCLEOTIDE SEQUENCE</scope>
    <source>
        <strain evidence="10">CBS 532.94</strain>
    </source>
</reference>
<dbReference type="InterPro" id="IPR025300">
    <property type="entry name" value="BetaGal_jelly_roll_dom"/>
</dbReference>
<dbReference type="SUPFAM" id="SSF117100">
    <property type="entry name" value="Beta-galactosidase LacA, domain 3"/>
    <property type="match status" value="1"/>
</dbReference>
<gene>
    <name evidence="10" type="ORF">C8A03DRAFT_45271</name>
</gene>
<dbReference type="SUPFAM" id="SSF51011">
    <property type="entry name" value="Glycosyl hydrolase domain"/>
    <property type="match status" value="1"/>
</dbReference>
<dbReference type="InterPro" id="IPR017853">
    <property type="entry name" value="GH"/>
</dbReference>
<protein>
    <recommendedName>
        <fullName evidence="3">beta-galactosidase</fullName>
        <ecNumber evidence="3">3.2.1.23</ecNumber>
    </recommendedName>
</protein>
<dbReference type="Gene3D" id="2.102.20.10">
    <property type="entry name" value="Beta-galactosidase, domain 2"/>
    <property type="match status" value="1"/>
</dbReference>
<dbReference type="EMBL" id="MU860172">
    <property type="protein sequence ID" value="KAK4236777.1"/>
    <property type="molecule type" value="Genomic_DNA"/>
</dbReference>
<keyword evidence="11" id="KW-1185">Reference proteome</keyword>
<dbReference type="InterPro" id="IPR008979">
    <property type="entry name" value="Galactose-bd-like_sf"/>
</dbReference>
<dbReference type="InterPro" id="IPR018954">
    <property type="entry name" value="Betagal_dom2"/>
</dbReference>
<dbReference type="Pfam" id="PF13364">
    <property type="entry name" value="BetaGal_ABD2"/>
    <property type="match status" value="2"/>
</dbReference>
<dbReference type="InterPro" id="IPR036833">
    <property type="entry name" value="BetaGal_dom3_sf"/>
</dbReference>
<dbReference type="Gene3D" id="2.60.120.260">
    <property type="entry name" value="Galactose-binding domain-like"/>
    <property type="match status" value="2"/>
</dbReference>
<evidence type="ECO:0000313" key="10">
    <source>
        <dbReference type="EMBL" id="KAK4236777.1"/>
    </source>
</evidence>
<dbReference type="SUPFAM" id="SSF51445">
    <property type="entry name" value="(Trans)glycosidases"/>
    <property type="match status" value="1"/>
</dbReference>
<dbReference type="PRINTS" id="PR00742">
    <property type="entry name" value="GLHYDRLASE35"/>
</dbReference>
<dbReference type="InterPro" id="IPR037110">
    <property type="entry name" value="Betagal_dom2_sf"/>
</dbReference>
<sequence>MFSLPFLQVVQNPFPSGSLFDRLSLDPSYHNQITKGSAASSKRAPLAAYSYPPPTWDNASLFLLGQRTMLFSGEFHPFRLPVPSLWWDVLEKIKAAGLNTVSFYVDWGLVEGKPGDFRAEGLFDLTEFFDAAKELGLWLIARPGPYINGEVSGGGLPGWIQRLRGHPRTADVDYLASTDNYAANIARIIANAQINNGGRVILYQPENEYSASRTLIGFNFPDPGYMQYVEDQARKGAIVVPFINNDAWSWGHNAPGTGVGQVDLYGHDLYPLDPDCNDMAWEKGSLRDSQYSTHLNISPTTPYAIPEGGVLDYWGGSGFSRCAERFNHEQTRVFYKNNFAAGAKIFNIYMMFGGTNWGNLGYDSGYTSYDYAAAIAEDRTVTREKYSELKLQANFFKVSPGYLEASPELKPSTGVYSPNKDITVTAVLGPKGSFYVTRKNAFREANPVSYTLTLPTSRGKLTIPHLSGTLTMPGRDTKIHVIDYPVGDISLVYCTAEIFSWQKYESKTVLVVYGGMGEVHELLIKRDTVSMTSAGKASADVKTELDGPYLYAQWETTGDRQFVVLGDLFIYLLDRNSAYNYWVTEAPDYSPLIINGGYLMRSASIANNTLSLRGDFNRTTTIEIMGVSSSVIFLAINGLAVEHQVDTDGNWHAQVAYSPPAITLPNPASLAWQYLNTLPELQPSYSDSPWPSANHNFTNNTYLQAPLTPTSLYASDYGFHSGGALLFRGHFTATGAETSFWLVTQGGCAFASLFWLNDTFLGSWPGNRTASSHRDSFPVRLIRGSRYVLTVLIDNMGNAQNALVGGDEMKAPRGIMSYGFGTSGGDAPAVEWKVTGNLGGEDYVDKMRGPLNEGGLFAERKGYHQPGAPTDSFAEGSPMKGIDEPGVGFWTAELKLDIPKEQWDVPLSFEFPEIDPAGSGGRYRAVLWVNGFQFGRYISHIGPQTSFPVPEGILNYRGANSIAIAIWATQPGGARISSLGLKAGIPVLTGRRPVVGVTAQAWTERPRSY</sequence>
<evidence type="ECO:0000256" key="5">
    <source>
        <dbReference type="ARBA" id="ARBA00022801"/>
    </source>
</evidence>
<dbReference type="InterPro" id="IPR001944">
    <property type="entry name" value="Glycoside_Hdrlase_35"/>
</dbReference>
<evidence type="ECO:0000313" key="11">
    <source>
        <dbReference type="Proteomes" id="UP001303760"/>
    </source>
</evidence>
<evidence type="ECO:0000256" key="1">
    <source>
        <dbReference type="ARBA" id="ARBA00001412"/>
    </source>
</evidence>
<dbReference type="GO" id="GO:0005975">
    <property type="term" value="P:carbohydrate metabolic process"/>
    <property type="evidence" value="ECO:0007669"/>
    <property type="project" value="InterPro"/>
</dbReference>
<feature type="domain" description="Beta-galactosidase" evidence="9">
    <location>
        <begin position="402"/>
        <end position="581"/>
    </location>
</feature>
<evidence type="ECO:0000256" key="2">
    <source>
        <dbReference type="ARBA" id="ARBA00009809"/>
    </source>
</evidence>
<keyword evidence="6" id="KW-0325">Glycoprotein</keyword>
<dbReference type="AlphaFoldDB" id="A0AAN7H9Q7"/>
<dbReference type="SMART" id="SM01029">
    <property type="entry name" value="BetaGal_dom2"/>
    <property type="match status" value="1"/>
</dbReference>
<dbReference type="EC" id="3.2.1.23" evidence="3"/>
<reference evidence="10" key="2">
    <citation type="submission" date="2023-05" db="EMBL/GenBank/DDBJ databases">
        <authorList>
            <consortium name="Lawrence Berkeley National Laboratory"/>
            <person name="Steindorff A."/>
            <person name="Hensen N."/>
            <person name="Bonometti L."/>
            <person name="Westerberg I."/>
            <person name="Brannstrom I.O."/>
            <person name="Guillou S."/>
            <person name="Cros-Aarteil S."/>
            <person name="Calhoun S."/>
            <person name="Haridas S."/>
            <person name="Kuo A."/>
            <person name="Mondo S."/>
            <person name="Pangilinan J."/>
            <person name="Riley R."/>
            <person name="Labutti K."/>
            <person name="Andreopoulos B."/>
            <person name="Lipzen A."/>
            <person name="Chen C."/>
            <person name="Yanf M."/>
            <person name="Daum C."/>
            <person name="Ng V."/>
            <person name="Clum A."/>
            <person name="Ohm R."/>
            <person name="Martin F."/>
            <person name="Silar P."/>
            <person name="Natvig D."/>
            <person name="Lalanne C."/>
            <person name="Gautier V."/>
            <person name="Ament-Velasquez S.L."/>
            <person name="Kruys A."/>
            <person name="Hutchinson M.I."/>
            <person name="Powell A.J."/>
            <person name="Barry K."/>
            <person name="Miller A.N."/>
            <person name="Grigoriev I.V."/>
            <person name="Debuchy R."/>
            <person name="Gladieux P."/>
            <person name="Thoren M.H."/>
            <person name="Johannesson H."/>
        </authorList>
    </citation>
    <scope>NUCLEOTIDE SEQUENCE</scope>
    <source>
        <strain evidence="10">CBS 532.94</strain>
    </source>
</reference>
<name>A0AAN7H9Q7_9PEZI</name>
<dbReference type="Gene3D" id="3.20.20.80">
    <property type="entry name" value="Glycosidases"/>
    <property type="match status" value="1"/>
</dbReference>
<evidence type="ECO:0000256" key="3">
    <source>
        <dbReference type="ARBA" id="ARBA00012756"/>
    </source>
</evidence>
<comment type="catalytic activity">
    <reaction evidence="1">
        <text>Hydrolysis of terminal non-reducing beta-D-galactose residues in beta-D-galactosides.</text>
        <dbReference type="EC" id="3.2.1.23"/>
    </reaction>
</comment>
<dbReference type="SUPFAM" id="SSF49785">
    <property type="entry name" value="Galactose-binding domain-like"/>
    <property type="match status" value="2"/>
</dbReference>
<dbReference type="Pfam" id="PF10435">
    <property type="entry name" value="BetaGal_dom2"/>
    <property type="match status" value="1"/>
</dbReference>
<accession>A0AAN7H9Q7</accession>
<dbReference type="GO" id="GO:0004565">
    <property type="term" value="F:beta-galactosidase activity"/>
    <property type="evidence" value="ECO:0007669"/>
    <property type="project" value="UniProtKB-EC"/>
</dbReference>
<keyword evidence="5 10" id="KW-0378">Hydrolase</keyword>
<dbReference type="Pfam" id="PF01301">
    <property type="entry name" value="Glyco_hydro_35"/>
    <property type="match status" value="1"/>
</dbReference>
<dbReference type="Pfam" id="PF13363">
    <property type="entry name" value="BetaGal_dom3"/>
    <property type="match status" value="1"/>
</dbReference>
<dbReference type="PANTHER" id="PTHR23421">
    <property type="entry name" value="BETA-GALACTOSIDASE RELATED"/>
    <property type="match status" value="1"/>
</dbReference>
<evidence type="ECO:0000256" key="6">
    <source>
        <dbReference type="ARBA" id="ARBA00023180"/>
    </source>
</evidence>
<dbReference type="Proteomes" id="UP001303760">
    <property type="component" value="Unassembled WGS sequence"/>
</dbReference>
<keyword evidence="7" id="KW-0326">Glycosidase</keyword>
<dbReference type="FunFam" id="3.20.20.80:FF:000040">
    <property type="entry name" value="Beta-galactosidase A"/>
    <property type="match status" value="1"/>
</dbReference>
<evidence type="ECO:0000256" key="7">
    <source>
        <dbReference type="ARBA" id="ARBA00023295"/>
    </source>
</evidence>
<comment type="similarity">
    <text evidence="2 8">Belongs to the glycosyl hydrolase 35 family.</text>
</comment>